<name>A0AAW0ELQ9_9TRYP</name>
<reference evidence="3 4" key="1">
    <citation type="journal article" date="2021" name="MBio">
        <title>A New Model Trypanosomatid, Novymonas esmeraldas: Genomic Perception of Its 'Candidatus Pandoraea novymonadis' Endosymbiont.</title>
        <authorList>
            <person name="Zakharova A."/>
            <person name="Saura A."/>
            <person name="Butenko A."/>
            <person name="Podesvova L."/>
            <person name="Warmusova S."/>
            <person name="Kostygov A.Y."/>
            <person name="Nenarokova A."/>
            <person name="Lukes J."/>
            <person name="Opperdoes F.R."/>
            <person name="Yurchenko V."/>
        </authorList>
    </citation>
    <scope>NUCLEOTIDE SEQUENCE [LARGE SCALE GENOMIC DNA]</scope>
    <source>
        <strain evidence="3 4">E262AT.01</strain>
    </source>
</reference>
<feature type="region of interest" description="Disordered" evidence="2">
    <location>
        <begin position="320"/>
        <end position="341"/>
    </location>
</feature>
<dbReference type="AlphaFoldDB" id="A0AAW0ELQ9"/>
<evidence type="ECO:0008006" key="5">
    <source>
        <dbReference type="Google" id="ProtNLM"/>
    </source>
</evidence>
<keyword evidence="1" id="KW-0175">Coiled coil</keyword>
<dbReference type="EMBL" id="JAECZO010000048">
    <property type="protein sequence ID" value="KAK7195118.1"/>
    <property type="molecule type" value="Genomic_DNA"/>
</dbReference>
<proteinExistence type="predicted"/>
<comment type="caution">
    <text evidence="3">The sequence shown here is derived from an EMBL/GenBank/DDBJ whole genome shotgun (WGS) entry which is preliminary data.</text>
</comment>
<feature type="region of interest" description="Disordered" evidence="2">
    <location>
        <begin position="370"/>
        <end position="431"/>
    </location>
</feature>
<gene>
    <name evidence="3" type="ORF">NESM_000435300</name>
</gene>
<evidence type="ECO:0000313" key="4">
    <source>
        <dbReference type="Proteomes" id="UP001430356"/>
    </source>
</evidence>
<sequence>MSYVEEYAQSVLATFRAPSGFCHDLQHVMSGAVKNLSQSREILLHSPERFAQFQAIFNALQTVMDTNANMTRLTANDSETLTQQESTGDFLAGSAAEYNSGTHHHSLSAGTRRTSIVSSHKTVQSFGPAEEQLLASVLTAEQLAQLSAVRLKAERLQTDSAALKAAEEKVAKYAKEKKKSKLAEAEKMCAGLESEVRRATTALHEELDSFFPALYKHVLQQYIDLCNSLLAATYVGTRVAAEAHANRGGDVAAAATSTQAVKPAPGSGGGSPELTVHALEVHEAFEETRQHIAAATAAATATPGEYETVAAAHATNSGVVPPVASTPPTAATVGSSSDTPAHVSRTLGYPLHEVTSSRVTSATLAMEPTVSSVATAAPNGDGRAAAPRPDSAQSSGTFLHVDSAITAPSQTTSGDGGAEDPDTPPFVSSPVGAADGAAAATGLAPPAAPPAQSRFPFWFRYYYFDRLVNSTGRLLVAYGIYVSYCKRVARKAGYTIPMSIKRHMDRVEMDFNAARYDRHKREFQTVLQGIFTYRKNLEAMSTRVRAARVAEARVAKYTAAKKKVKVRKWQAELDAENARIAQLHHDVFGRGAEEMVLFYEELLRCIQRFLADLVATLGGTPEEPKIAPV</sequence>
<keyword evidence="4" id="KW-1185">Reference proteome</keyword>
<feature type="compositionally biased region" description="Low complexity" evidence="2">
    <location>
        <begin position="320"/>
        <end position="337"/>
    </location>
</feature>
<evidence type="ECO:0000256" key="2">
    <source>
        <dbReference type="SAM" id="MobiDB-lite"/>
    </source>
</evidence>
<evidence type="ECO:0000256" key="1">
    <source>
        <dbReference type="SAM" id="Coils"/>
    </source>
</evidence>
<evidence type="ECO:0000313" key="3">
    <source>
        <dbReference type="EMBL" id="KAK7195118.1"/>
    </source>
</evidence>
<protein>
    <recommendedName>
        <fullName evidence="5">BAR domain-containing protein</fullName>
    </recommendedName>
</protein>
<dbReference type="Proteomes" id="UP001430356">
    <property type="component" value="Unassembled WGS sequence"/>
</dbReference>
<accession>A0AAW0ELQ9</accession>
<organism evidence="3 4">
    <name type="scientific">Novymonas esmeraldas</name>
    <dbReference type="NCBI Taxonomy" id="1808958"/>
    <lineage>
        <taxon>Eukaryota</taxon>
        <taxon>Discoba</taxon>
        <taxon>Euglenozoa</taxon>
        <taxon>Kinetoplastea</taxon>
        <taxon>Metakinetoplastina</taxon>
        <taxon>Trypanosomatida</taxon>
        <taxon>Trypanosomatidae</taxon>
        <taxon>Novymonas</taxon>
    </lineage>
</organism>
<feature type="coiled-coil region" evidence="1">
    <location>
        <begin position="156"/>
        <end position="202"/>
    </location>
</feature>